<evidence type="ECO:0000256" key="4">
    <source>
        <dbReference type="ARBA" id="ARBA00022900"/>
    </source>
</evidence>
<sequence>NQPERWVLRLFLSPSTLSLGSAEVDGAAGKGTEAACGNYDLGKGCTKIFDPVCGTDNLLYGNECLLCFQNLQRNTNVRIKNRGMCQKPSPRSNSAQN</sequence>
<dbReference type="SMART" id="SM00280">
    <property type="entry name" value="KAZAL"/>
    <property type="match status" value="1"/>
</dbReference>
<dbReference type="GO" id="GO:0004867">
    <property type="term" value="F:serine-type endopeptidase inhibitor activity"/>
    <property type="evidence" value="ECO:0007669"/>
    <property type="project" value="UniProtKB-KW"/>
</dbReference>
<keyword evidence="9" id="KW-1185">Reference proteome</keyword>
<accession>A0A8C4UQJ4</accession>
<dbReference type="SUPFAM" id="SSF100895">
    <property type="entry name" value="Kazal-type serine protease inhibitors"/>
    <property type="match status" value="1"/>
</dbReference>
<evidence type="ECO:0000256" key="3">
    <source>
        <dbReference type="ARBA" id="ARBA00022690"/>
    </source>
</evidence>
<comment type="subcellular location">
    <subcellularLocation>
        <location evidence="1">Secreted</location>
    </subcellularLocation>
</comment>
<dbReference type="Gene3D" id="3.30.60.30">
    <property type="match status" value="1"/>
</dbReference>
<organism evidence="8 9">
    <name type="scientific">Falco tinnunculus</name>
    <name type="common">Common kestrel</name>
    <dbReference type="NCBI Taxonomy" id="100819"/>
    <lineage>
        <taxon>Eukaryota</taxon>
        <taxon>Metazoa</taxon>
        <taxon>Chordata</taxon>
        <taxon>Craniata</taxon>
        <taxon>Vertebrata</taxon>
        <taxon>Euteleostomi</taxon>
        <taxon>Archelosauria</taxon>
        <taxon>Archosauria</taxon>
        <taxon>Dinosauria</taxon>
        <taxon>Saurischia</taxon>
        <taxon>Theropoda</taxon>
        <taxon>Coelurosauria</taxon>
        <taxon>Aves</taxon>
        <taxon>Neognathae</taxon>
        <taxon>Neoaves</taxon>
        <taxon>Telluraves</taxon>
        <taxon>Australaves</taxon>
        <taxon>Falconiformes</taxon>
        <taxon>Falconidae</taxon>
        <taxon>Falco</taxon>
    </lineage>
</organism>
<keyword evidence="4" id="KW-0722">Serine protease inhibitor</keyword>
<dbReference type="PANTHER" id="PTHR21312:SF28">
    <property type="entry name" value="OVOINHIBITOR-RELATED"/>
    <property type="match status" value="1"/>
</dbReference>
<proteinExistence type="predicted"/>
<evidence type="ECO:0000313" key="9">
    <source>
        <dbReference type="Proteomes" id="UP000694562"/>
    </source>
</evidence>
<dbReference type="Ensembl" id="ENSFTIT00000015749.1">
    <property type="protein sequence ID" value="ENSFTIP00000015104.1"/>
    <property type="gene ID" value="ENSFTIG00000010047.1"/>
</dbReference>
<keyword evidence="2" id="KW-0964">Secreted</keyword>
<keyword evidence="3" id="KW-0646">Protease inhibitor</keyword>
<evidence type="ECO:0000256" key="6">
    <source>
        <dbReference type="SAM" id="SignalP"/>
    </source>
</evidence>
<protein>
    <recommendedName>
        <fullName evidence="7">Kazal-like domain-containing protein</fullName>
    </recommendedName>
</protein>
<dbReference type="OrthoDB" id="126772at2759"/>
<reference evidence="8" key="2">
    <citation type="submission" date="2025-09" db="UniProtKB">
        <authorList>
            <consortium name="Ensembl"/>
        </authorList>
    </citation>
    <scope>IDENTIFICATION</scope>
</reference>
<keyword evidence="6" id="KW-0732">Signal</keyword>
<evidence type="ECO:0000256" key="2">
    <source>
        <dbReference type="ARBA" id="ARBA00022525"/>
    </source>
</evidence>
<dbReference type="PROSITE" id="PS00282">
    <property type="entry name" value="KAZAL_1"/>
    <property type="match status" value="1"/>
</dbReference>
<dbReference type="AlphaFoldDB" id="A0A8C4UQJ4"/>
<dbReference type="CDD" id="cd01327">
    <property type="entry name" value="KAZAL_PSTI"/>
    <property type="match status" value="1"/>
</dbReference>
<dbReference type="OMA" id="ACGNYDL"/>
<dbReference type="PROSITE" id="PS51465">
    <property type="entry name" value="KAZAL_2"/>
    <property type="match status" value="1"/>
</dbReference>
<dbReference type="GO" id="GO:0005576">
    <property type="term" value="C:extracellular region"/>
    <property type="evidence" value="ECO:0007669"/>
    <property type="project" value="UniProtKB-SubCell"/>
</dbReference>
<name>A0A8C4UQJ4_FALTI</name>
<keyword evidence="5" id="KW-1015">Disulfide bond</keyword>
<evidence type="ECO:0000256" key="5">
    <source>
        <dbReference type="ARBA" id="ARBA00023157"/>
    </source>
</evidence>
<reference evidence="8" key="1">
    <citation type="submission" date="2025-08" db="UniProtKB">
        <authorList>
            <consortium name="Ensembl"/>
        </authorList>
    </citation>
    <scope>IDENTIFICATION</scope>
</reference>
<dbReference type="InterPro" id="IPR002350">
    <property type="entry name" value="Kazal_dom"/>
</dbReference>
<feature type="domain" description="Kazal-like" evidence="7">
    <location>
        <begin position="30"/>
        <end position="87"/>
    </location>
</feature>
<evidence type="ECO:0000256" key="1">
    <source>
        <dbReference type="ARBA" id="ARBA00004613"/>
    </source>
</evidence>
<dbReference type="InterPro" id="IPR036058">
    <property type="entry name" value="Kazal_dom_sf"/>
</dbReference>
<dbReference type="Proteomes" id="UP000694562">
    <property type="component" value="Unplaced"/>
</dbReference>
<feature type="signal peptide" evidence="6">
    <location>
        <begin position="1"/>
        <end position="22"/>
    </location>
</feature>
<evidence type="ECO:0000313" key="8">
    <source>
        <dbReference type="Ensembl" id="ENSFTIP00000015104.1"/>
    </source>
</evidence>
<dbReference type="PANTHER" id="PTHR21312">
    <property type="entry name" value="SERINE PROTEASE INHIBITOR"/>
    <property type="match status" value="1"/>
</dbReference>
<feature type="chain" id="PRO_5034629898" description="Kazal-like domain-containing protein" evidence="6">
    <location>
        <begin position="23"/>
        <end position="97"/>
    </location>
</feature>
<evidence type="ECO:0000259" key="7">
    <source>
        <dbReference type="PROSITE" id="PS51465"/>
    </source>
</evidence>
<dbReference type="Pfam" id="PF00050">
    <property type="entry name" value="Kazal_1"/>
    <property type="match status" value="1"/>
</dbReference>